<evidence type="ECO:0000256" key="1">
    <source>
        <dbReference type="ARBA" id="ARBA00022729"/>
    </source>
</evidence>
<evidence type="ECO:0000259" key="5">
    <source>
        <dbReference type="PROSITE" id="PS50923"/>
    </source>
</evidence>
<proteinExistence type="predicted"/>
<evidence type="ECO:0000256" key="4">
    <source>
        <dbReference type="PROSITE-ProRule" id="PRU00302"/>
    </source>
</evidence>
<feature type="domain" description="Sushi" evidence="5">
    <location>
        <begin position="47"/>
        <end position="104"/>
    </location>
</feature>
<dbReference type="InterPro" id="IPR051277">
    <property type="entry name" value="SEZ6_CSMD_C4BPB_Regulators"/>
</dbReference>
<comment type="caution">
    <text evidence="4">Lacks conserved residue(s) required for the propagation of feature annotation.</text>
</comment>
<dbReference type="PANTHER" id="PTHR45656">
    <property type="entry name" value="PROTEIN CBR-CLEC-78"/>
    <property type="match status" value="1"/>
</dbReference>
<dbReference type="SUPFAM" id="SSF57535">
    <property type="entry name" value="Complement control module/SCR domain"/>
    <property type="match status" value="1"/>
</dbReference>
<comment type="caution">
    <text evidence="6">The sequence shown here is derived from an EMBL/GenBank/DDBJ whole genome shotgun (WGS) entry which is preliminary data.</text>
</comment>
<dbReference type="SMART" id="SM00032">
    <property type="entry name" value="CCP"/>
    <property type="match status" value="1"/>
</dbReference>
<dbReference type="EMBL" id="BPLQ01013738">
    <property type="protein sequence ID" value="GIY74350.1"/>
    <property type="molecule type" value="Genomic_DNA"/>
</dbReference>
<evidence type="ECO:0000313" key="6">
    <source>
        <dbReference type="EMBL" id="GIY74350.1"/>
    </source>
</evidence>
<gene>
    <name evidence="6" type="primary">AVEN_82562_1</name>
    <name evidence="6" type="ORF">CDAR_206051</name>
</gene>
<dbReference type="AlphaFoldDB" id="A0AAV4VV75"/>
<dbReference type="PANTHER" id="PTHR45656:SF4">
    <property type="entry name" value="PROTEIN CBR-CLEC-78"/>
    <property type="match status" value="1"/>
</dbReference>
<keyword evidence="3 4" id="KW-1015">Disulfide bond</keyword>
<reference evidence="6 7" key="1">
    <citation type="submission" date="2021-06" db="EMBL/GenBank/DDBJ databases">
        <title>Caerostris darwini draft genome.</title>
        <authorList>
            <person name="Kono N."/>
            <person name="Arakawa K."/>
        </authorList>
    </citation>
    <scope>NUCLEOTIDE SEQUENCE [LARGE SCALE GENOMIC DNA]</scope>
</reference>
<keyword evidence="2" id="KW-0677">Repeat</keyword>
<keyword evidence="1" id="KW-0732">Signal</keyword>
<dbReference type="Proteomes" id="UP001054837">
    <property type="component" value="Unassembled WGS sequence"/>
</dbReference>
<name>A0AAV4VV75_9ARAC</name>
<dbReference type="Gene3D" id="2.10.70.10">
    <property type="entry name" value="Complement Module, domain 1"/>
    <property type="match status" value="1"/>
</dbReference>
<dbReference type="InterPro" id="IPR000436">
    <property type="entry name" value="Sushi_SCR_CCP_dom"/>
</dbReference>
<sequence length="148" mass="17170">MIPQKCCRSYQLEGDPRDRQSPFVKDGIFFHDVHLEGFSMETHHCDLHCDELPAPENGAVKVTGEMFGDTAAYTCKDGYWLSGNRDRVCQGDATWSGKQPECKLKIGCEYEFFVSVWYNPWNLYWTRILMYEDISGRYLILTTHQAEP</sequence>
<organism evidence="6 7">
    <name type="scientific">Caerostris darwini</name>
    <dbReference type="NCBI Taxonomy" id="1538125"/>
    <lineage>
        <taxon>Eukaryota</taxon>
        <taxon>Metazoa</taxon>
        <taxon>Ecdysozoa</taxon>
        <taxon>Arthropoda</taxon>
        <taxon>Chelicerata</taxon>
        <taxon>Arachnida</taxon>
        <taxon>Araneae</taxon>
        <taxon>Araneomorphae</taxon>
        <taxon>Entelegynae</taxon>
        <taxon>Araneoidea</taxon>
        <taxon>Araneidae</taxon>
        <taxon>Caerostris</taxon>
    </lineage>
</organism>
<feature type="disulfide bond" evidence="4">
    <location>
        <begin position="75"/>
        <end position="102"/>
    </location>
</feature>
<protein>
    <submittedName>
        <fullName evidence="6">Sushi domain-containing protein</fullName>
    </submittedName>
</protein>
<dbReference type="PROSITE" id="PS50923">
    <property type="entry name" value="SUSHI"/>
    <property type="match status" value="1"/>
</dbReference>
<evidence type="ECO:0000256" key="2">
    <source>
        <dbReference type="ARBA" id="ARBA00022737"/>
    </source>
</evidence>
<dbReference type="CDD" id="cd00033">
    <property type="entry name" value="CCP"/>
    <property type="match status" value="1"/>
</dbReference>
<dbReference type="Pfam" id="PF00084">
    <property type="entry name" value="Sushi"/>
    <property type="match status" value="1"/>
</dbReference>
<accession>A0AAV4VV75</accession>
<evidence type="ECO:0000256" key="3">
    <source>
        <dbReference type="ARBA" id="ARBA00023157"/>
    </source>
</evidence>
<dbReference type="InterPro" id="IPR035976">
    <property type="entry name" value="Sushi/SCR/CCP_sf"/>
</dbReference>
<keyword evidence="7" id="KW-1185">Reference proteome</keyword>
<keyword evidence="4" id="KW-0768">Sushi</keyword>
<evidence type="ECO:0000313" key="7">
    <source>
        <dbReference type="Proteomes" id="UP001054837"/>
    </source>
</evidence>